<feature type="compositionally biased region" description="Basic residues" evidence="1">
    <location>
        <begin position="48"/>
        <end position="60"/>
    </location>
</feature>
<proteinExistence type="predicted"/>
<dbReference type="EMBL" id="MU032349">
    <property type="protein sequence ID" value="KAF3763214.1"/>
    <property type="molecule type" value="Genomic_DNA"/>
</dbReference>
<name>A0A9P4XYF5_CRYP1</name>
<evidence type="ECO:0000256" key="1">
    <source>
        <dbReference type="SAM" id="MobiDB-lite"/>
    </source>
</evidence>
<feature type="region of interest" description="Disordered" evidence="1">
    <location>
        <begin position="1"/>
        <end position="60"/>
    </location>
</feature>
<organism evidence="2 3">
    <name type="scientific">Cryphonectria parasitica (strain ATCC 38755 / EP155)</name>
    <dbReference type="NCBI Taxonomy" id="660469"/>
    <lineage>
        <taxon>Eukaryota</taxon>
        <taxon>Fungi</taxon>
        <taxon>Dikarya</taxon>
        <taxon>Ascomycota</taxon>
        <taxon>Pezizomycotina</taxon>
        <taxon>Sordariomycetes</taxon>
        <taxon>Sordariomycetidae</taxon>
        <taxon>Diaporthales</taxon>
        <taxon>Cryphonectriaceae</taxon>
        <taxon>Cryphonectria-Endothia species complex</taxon>
        <taxon>Cryphonectria</taxon>
    </lineage>
</organism>
<feature type="compositionally biased region" description="Basic residues" evidence="1">
    <location>
        <begin position="154"/>
        <end position="163"/>
    </location>
</feature>
<sequence length="163" mass="17827">MAPVTRASKPKLTPAPAPAPSKADAPNPKKANIPLRSIESHNGVQKPSQKRKARYRSKKRQQALAALEEVTRDPEQTLAKAQLAAVRAAIHQPWTARSGLSRKIKKLEKLVLTQKGEIEDLKKQVGSPAEQGRDLSRAQDSKPKAGDDHDARGSRRTTRRGVA</sequence>
<dbReference type="GeneID" id="63836860"/>
<feature type="compositionally biased region" description="Basic and acidic residues" evidence="1">
    <location>
        <begin position="131"/>
        <end position="153"/>
    </location>
</feature>
<evidence type="ECO:0000313" key="3">
    <source>
        <dbReference type="Proteomes" id="UP000803844"/>
    </source>
</evidence>
<evidence type="ECO:0000313" key="2">
    <source>
        <dbReference type="EMBL" id="KAF3763214.1"/>
    </source>
</evidence>
<accession>A0A9P4XYF5</accession>
<feature type="compositionally biased region" description="Low complexity" evidence="1">
    <location>
        <begin position="20"/>
        <end position="31"/>
    </location>
</feature>
<dbReference type="RefSeq" id="XP_040774175.1">
    <property type="nucleotide sequence ID" value="XM_040919731.1"/>
</dbReference>
<dbReference type="Proteomes" id="UP000803844">
    <property type="component" value="Unassembled WGS sequence"/>
</dbReference>
<dbReference type="AlphaFoldDB" id="A0A9P4XYF5"/>
<feature type="region of interest" description="Disordered" evidence="1">
    <location>
        <begin position="115"/>
        <end position="163"/>
    </location>
</feature>
<reference evidence="2" key="1">
    <citation type="journal article" date="2020" name="Phytopathology">
        <title>Genome sequence of the chestnut blight fungus Cryphonectria parasitica EP155: A fundamental resource for an archetypical invasive plant pathogen.</title>
        <authorList>
            <person name="Crouch J.A."/>
            <person name="Dawe A."/>
            <person name="Aerts A."/>
            <person name="Barry K."/>
            <person name="Churchill A.C.L."/>
            <person name="Grimwood J."/>
            <person name="Hillman B."/>
            <person name="Milgroom M.G."/>
            <person name="Pangilinan J."/>
            <person name="Smith M."/>
            <person name="Salamov A."/>
            <person name="Schmutz J."/>
            <person name="Yadav J."/>
            <person name="Grigoriev I.V."/>
            <person name="Nuss D."/>
        </authorList>
    </citation>
    <scope>NUCLEOTIDE SEQUENCE</scope>
    <source>
        <strain evidence="2">EP155</strain>
    </source>
</reference>
<gene>
    <name evidence="2" type="ORF">M406DRAFT_323056</name>
</gene>
<keyword evidence="3" id="KW-1185">Reference proteome</keyword>
<comment type="caution">
    <text evidence="2">The sequence shown here is derived from an EMBL/GenBank/DDBJ whole genome shotgun (WGS) entry which is preliminary data.</text>
</comment>
<protein>
    <submittedName>
        <fullName evidence="2">Uncharacterized protein</fullName>
    </submittedName>
</protein>